<dbReference type="InterPro" id="IPR029056">
    <property type="entry name" value="Ribokinase-like"/>
</dbReference>
<dbReference type="InterPro" id="IPR011611">
    <property type="entry name" value="PfkB_dom"/>
</dbReference>
<dbReference type="GO" id="GO:0016301">
    <property type="term" value="F:kinase activity"/>
    <property type="evidence" value="ECO:0007669"/>
    <property type="project" value="UniProtKB-KW"/>
</dbReference>
<dbReference type="EMBL" id="MFGM01000086">
    <property type="protein sequence ID" value="OGF34033.1"/>
    <property type="molecule type" value="Genomic_DNA"/>
</dbReference>
<reference evidence="6 7" key="1">
    <citation type="journal article" date="2016" name="Nat. Commun.">
        <title>Thousands of microbial genomes shed light on interconnected biogeochemical processes in an aquifer system.</title>
        <authorList>
            <person name="Anantharaman K."/>
            <person name="Brown C.T."/>
            <person name="Hug L.A."/>
            <person name="Sharon I."/>
            <person name="Castelle C.J."/>
            <person name="Probst A.J."/>
            <person name="Thomas B.C."/>
            <person name="Singh A."/>
            <person name="Wilkins M.J."/>
            <person name="Karaoz U."/>
            <person name="Brodie E.L."/>
            <person name="Williams K.H."/>
            <person name="Hubbard S.S."/>
            <person name="Banfield J.F."/>
        </authorList>
    </citation>
    <scope>NUCLEOTIDE SEQUENCE [LARGE SCALE GENOMIC DNA]</scope>
</reference>
<evidence type="ECO:0000313" key="6">
    <source>
        <dbReference type="EMBL" id="OGF34033.1"/>
    </source>
</evidence>
<organism evidence="6 7">
    <name type="scientific">Candidatus Falkowbacteria bacterium RIFOXYC2_FULL_48_21</name>
    <dbReference type="NCBI Taxonomy" id="1798005"/>
    <lineage>
        <taxon>Bacteria</taxon>
        <taxon>Candidatus Falkowiibacteriota</taxon>
    </lineage>
</organism>
<name>A0A1F5T5N5_9BACT</name>
<dbReference type="InterPro" id="IPR002139">
    <property type="entry name" value="Ribo/fructo_kinase"/>
</dbReference>
<gene>
    <name evidence="6" type="ORF">A2482_04885</name>
</gene>
<proteinExistence type="inferred from homology"/>
<evidence type="ECO:0000256" key="4">
    <source>
        <dbReference type="RuleBase" id="RU003704"/>
    </source>
</evidence>
<dbReference type="Proteomes" id="UP000178656">
    <property type="component" value="Unassembled WGS sequence"/>
</dbReference>
<dbReference type="AlphaFoldDB" id="A0A1F5T5N5"/>
<feature type="domain" description="Carbohydrate kinase PfkB" evidence="5">
    <location>
        <begin position="42"/>
        <end position="320"/>
    </location>
</feature>
<dbReference type="Pfam" id="PF00294">
    <property type="entry name" value="PfkB"/>
    <property type="match status" value="1"/>
</dbReference>
<evidence type="ECO:0000256" key="2">
    <source>
        <dbReference type="ARBA" id="ARBA00022679"/>
    </source>
</evidence>
<keyword evidence="2 4" id="KW-0808">Transferase</keyword>
<dbReference type="GO" id="GO:0006796">
    <property type="term" value="P:phosphate-containing compound metabolic process"/>
    <property type="evidence" value="ECO:0007669"/>
    <property type="project" value="UniProtKB-ARBA"/>
</dbReference>
<dbReference type="Gene3D" id="3.40.1190.20">
    <property type="match status" value="1"/>
</dbReference>
<comment type="similarity">
    <text evidence="1 4">Belongs to the carbohydrate kinase PfkB family.</text>
</comment>
<evidence type="ECO:0000313" key="7">
    <source>
        <dbReference type="Proteomes" id="UP000178656"/>
    </source>
</evidence>
<dbReference type="PANTHER" id="PTHR10584:SF166">
    <property type="entry name" value="RIBOKINASE"/>
    <property type="match status" value="1"/>
</dbReference>
<evidence type="ECO:0000256" key="1">
    <source>
        <dbReference type="ARBA" id="ARBA00010688"/>
    </source>
</evidence>
<keyword evidence="3 4" id="KW-0418">Kinase</keyword>
<dbReference type="PROSITE" id="PS00583">
    <property type="entry name" value="PFKB_KINASES_1"/>
    <property type="match status" value="1"/>
</dbReference>
<dbReference type="SUPFAM" id="SSF53613">
    <property type="entry name" value="Ribokinase-like"/>
    <property type="match status" value="1"/>
</dbReference>
<dbReference type="PROSITE" id="PS00584">
    <property type="entry name" value="PFKB_KINASES_2"/>
    <property type="match status" value="1"/>
</dbReference>
<evidence type="ECO:0000256" key="3">
    <source>
        <dbReference type="ARBA" id="ARBA00022777"/>
    </source>
</evidence>
<dbReference type="PANTHER" id="PTHR10584">
    <property type="entry name" value="SUGAR KINASE"/>
    <property type="match status" value="1"/>
</dbReference>
<accession>A0A1F5T5N5</accession>
<dbReference type="PRINTS" id="PR00990">
    <property type="entry name" value="RIBOKINASE"/>
</dbReference>
<sequence length="325" mass="36573">MKQFEVVTVGGALKDIMFYTDQAHVVKNPKDVACQKLLAFEYGAKIPVQEVFVNYGGGAMNVAVGLKNFGIDVAPMVCVGRDSVGKEIYSHLKSLGISTYLMRVDAEKKTGFSVVVTSAKDKEHTIFAYKGANDHLEIFGLKDFRTQWFYVSSSNRKDWAFEFEKITRQTKRNVRIVWNPGERQLREHEKMVRFLPEIEVLILNKDEAIELVEHHAPRATRANLESPRFLLKTIKDMGPQKVVITQGARGVVAIDEREYYYYESAMSVHDKIVDTVGAGDAFSSGLVAGLVRWGNFNKALKLGMRNSAMVLYRIGAQNGLIKVKL</sequence>
<dbReference type="InterPro" id="IPR002173">
    <property type="entry name" value="Carboh/pur_kinase_PfkB_CS"/>
</dbReference>
<comment type="caution">
    <text evidence="6">The sequence shown here is derived from an EMBL/GenBank/DDBJ whole genome shotgun (WGS) entry which is preliminary data.</text>
</comment>
<protein>
    <recommendedName>
        <fullName evidence="5">Carbohydrate kinase PfkB domain-containing protein</fullName>
    </recommendedName>
</protein>
<evidence type="ECO:0000259" key="5">
    <source>
        <dbReference type="Pfam" id="PF00294"/>
    </source>
</evidence>